<reference evidence="10 11" key="1">
    <citation type="journal article" date="2013" name="MBio">
        <title>Genome sequencing of the plant pathogen Taphrina deformans, the causal agent of peach leaf curl.</title>
        <authorList>
            <person name="Cisse O.H."/>
            <person name="Almeida J.M.G.C.F."/>
            <person name="Fonseca A."/>
            <person name="Kumar A.A."/>
            <person name="Salojaervi J."/>
            <person name="Overmyer K."/>
            <person name="Hauser P.M."/>
            <person name="Pagni M."/>
        </authorList>
    </citation>
    <scope>NUCLEOTIDE SEQUENCE [LARGE SCALE GENOMIC DNA]</scope>
    <source>
        <strain evidence="11">PYCC 5710 / ATCC 11124 / CBS 356.35 / IMI 108563 / JCM 9778 / NBRC 8474</strain>
    </source>
</reference>
<evidence type="ECO:0000256" key="4">
    <source>
        <dbReference type="ARBA" id="ARBA00022448"/>
    </source>
</evidence>
<comment type="subcellular location">
    <subcellularLocation>
        <location evidence="2">Cytoplasm</location>
    </subcellularLocation>
    <subcellularLocation>
        <location evidence="1">Endosome membrane</location>
        <topology evidence="1">Peripheral membrane protein</topology>
    </subcellularLocation>
</comment>
<dbReference type="Gene3D" id="1.10.10.10">
    <property type="entry name" value="Winged helix-like DNA-binding domain superfamily/Winged helix DNA-binding domain"/>
    <property type="match status" value="2"/>
</dbReference>
<protein>
    <recommendedName>
        <fullName evidence="9">Vacuolar-sorting protein SNF8</fullName>
    </recommendedName>
</protein>
<dbReference type="PANTHER" id="PTHR12806">
    <property type="entry name" value="EAP30 SUBUNIT OF ELL COMPLEX"/>
    <property type="match status" value="1"/>
</dbReference>
<dbReference type="eggNOG" id="KOG3341">
    <property type="taxonomic scope" value="Eukaryota"/>
</dbReference>
<dbReference type="GO" id="GO:0043328">
    <property type="term" value="P:protein transport to vacuole involved in ubiquitin-dependent protein catabolic process via the multivesicular body sorting pathway"/>
    <property type="evidence" value="ECO:0007669"/>
    <property type="project" value="TreeGrafter"/>
</dbReference>
<evidence type="ECO:0000256" key="2">
    <source>
        <dbReference type="ARBA" id="ARBA00004496"/>
    </source>
</evidence>
<dbReference type="InterPro" id="IPR036390">
    <property type="entry name" value="WH_DNA-bd_sf"/>
</dbReference>
<keyword evidence="5" id="KW-0963">Cytoplasm</keyword>
<accession>R4XG55</accession>
<comment type="subunit">
    <text evidence="9">Component of the endosomal sorting complex required for transport II (ESCRT-II).</text>
</comment>
<evidence type="ECO:0000313" key="11">
    <source>
        <dbReference type="Proteomes" id="UP000013776"/>
    </source>
</evidence>
<dbReference type="Gene3D" id="6.10.140.180">
    <property type="match status" value="1"/>
</dbReference>
<keyword evidence="4 9" id="KW-0813">Transport</keyword>
<dbReference type="Pfam" id="PF04157">
    <property type="entry name" value="EAP30"/>
    <property type="match status" value="1"/>
</dbReference>
<keyword evidence="6" id="KW-0967">Endosome</keyword>
<organism evidence="10 11">
    <name type="scientific">Taphrina deformans (strain PYCC 5710 / ATCC 11124 / CBS 356.35 / IMI 108563 / JCM 9778 / NBRC 8474)</name>
    <name type="common">Peach leaf curl fungus</name>
    <name type="synonym">Lalaria deformans</name>
    <dbReference type="NCBI Taxonomy" id="1097556"/>
    <lineage>
        <taxon>Eukaryota</taxon>
        <taxon>Fungi</taxon>
        <taxon>Dikarya</taxon>
        <taxon>Ascomycota</taxon>
        <taxon>Taphrinomycotina</taxon>
        <taxon>Taphrinomycetes</taxon>
        <taxon>Taphrinales</taxon>
        <taxon>Taphrinaceae</taxon>
        <taxon>Taphrina</taxon>
    </lineage>
</organism>
<evidence type="ECO:0000256" key="9">
    <source>
        <dbReference type="PIRNR" id="PIRNR017215"/>
    </source>
</evidence>
<dbReference type="OrthoDB" id="283883at2759"/>
<keyword evidence="8" id="KW-0472">Membrane</keyword>
<keyword evidence="11" id="KW-1185">Reference proteome</keyword>
<evidence type="ECO:0000256" key="7">
    <source>
        <dbReference type="ARBA" id="ARBA00022927"/>
    </source>
</evidence>
<evidence type="ECO:0000256" key="5">
    <source>
        <dbReference type="ARBA" id="ARBA00022490"/>
    </source>
</evidence>
<comment type="function">
    <text evidence="9">Component of the endosomal sorting complex required for transport II (ESCRT-II), which is required for multivesicular body (MVB) formation and sorting of endosomal cargo proteins into MVBs.</text>
</comment>
<dbReference type="GO" id="GO:0000814">
    <property type="term" value="C:ESCRT II complex"/>
    <property type="evidence" value="ECO:0007669"/>
    <property type="project" value="UniProtKB-UniRule"/>
</dbReference>
<gene>
    <name evidence="10" type="ORF">TAPDE_005411</name>
</gene>
<dbReference type="InterPro" id="IPR040608">
    <property type="entry name" value="Snf8/Vps36"/>
</dbReference>
<evidence type="ECO:0000256" key="6">
    <source>
        <dbReference type="ARBA" id="ARBA00022753"/>
    </source>
</evidence>
<dbReference type="SUPFAM" id="SSF46785">
    <property type="entry name" value="Winged helix' DNA-binding domain"/>
    <property type="match status" value="2"/>
</dbReference>
<dbReference type="EMBL" id="CAHR02000330">
    <property type="protein sequence ID" value="CCG84863.1"/>
    <property type="molecule type" value="Genomic_DNA"/>
</dbReference>
<dbReference type="AlphaFoldDB" id="R4XG55"/>
<evidence type="ECO:0000256" key="8">
    <source>
        <dbReference type="ARBA" id="ARBA00023136"/>
    </source>
</evidence>
<keyword evidence="7 9" id="KW-0653">Protein transport</keyword>
<dbReference type="InterPro" id="IPR036388">
    <property type="entry name" value="WH-like_DNA-bd_sf"/>
</dbReference>
<dbReference type="InterPro" id="IPR016689">
    <property type="entry name" value="ESCRT-2_cplx_Snf8"/>
</dbReference>
<proteinExistence type="inferred from homology"/>
<name>R4XG55_TAPDE</name>
<evidence type="ECO:0000313" key="10">
    <source>
        <dbReference type="EMBL" id="CCG84863.1"/>
    </source>
</evidence>
<dbReference type="VEuPathDB" id="FungiDB:TAPDE_005411"/>
<comment type="similarity">
    <text evidence="3 9">Belongs to the SNF8 family.</text>
</comment>
<evidence type="ECO:0000256" key="1">
    <source>
        <dbReference type="ARBA" id="ARBA00004481"/>
    </source>
</evidence>
<dbReference type="STRING" id="1097556.R4XG55"/>
<evidence type="ECO:0000256" key="3">
    <source>
        <dbReference type="ARBA" id="ARBA00009834"/>
    </source>
</evidence>
<dbReference type="Proteomes" id="UP000013776">
    <property type="component" value="Unassembled WGS sequence"/>
</dbReference>
<dbReference type="PANTHER" id="PTHR12806:SF0">
    <property type="entry name" value="VACUOLAR-SORTING PROTEIN SNF8"/>
    <property type="match status" value="1"/>
</dbReference>
<dbReference type="PIRSF" id="PIRSF017215">
    <property type="entry name" value="ESCRT2_Vps22"/>
    <property type="match status" value="1"/>
</dbReference>
<comment type="caution">
    <text evidence="10">The sequence shown here is derived from an EMBL/GenBank/DDBJ whole genome shotgun (WGS) entry which is preliminary data.</text>
</comment>
<sequence>MAKKRGGLAAFDKDITDARFKTFGTDLVKTQYEQLSSQLETFQQALSAFAATHAKDIRANPAFRTQFGQMCAAIGIDPLASQRSTSSKGSFWNAMAGLQELYHNLAIQVVEICRRSRSQNGGLMRVSDICEKINTHNRKFGGDEVSEDDVVRAVESLKVLESGFKVITIGSNQMVRSVPQELNQDQSVVLEAAQLIGSVSGSTMRLNFNWENARSQQVFEDLLGNGMLWIDTQGREVEYWLPSSIGNI</sequence>
<dbReference type="FunFam" id="1.10.10.10:FF:000397">
    <property type="entry name" value="Vacuolar-sorting protein SNF8"/>
    <property type="match status" value="1"/>
</dbReference>